<dbReference type="InterPro" id="IPR004360">
    <property type="entry name" value="Glyas_Fos-R_dOase_dom"/>
</dbReference>
<evidence type="ECO:0000313" key="3">
    <source>
        <dbReference type="Proteomes" id="UP000583127"/>
    </source>
</evidence>
<accession>A0A7X9X131</accession>
<feature type="domain" description="VOC" evidence="1">
    <location>
        <begin position="2"/>
        <end position="126"/>
    </location>
</feature>
<sequence>MKRTWTIIGVKDVARSFRWYQTLFGQPPTSPAHDDFGQLVDTDGTVLLCLHRWGAHEHPSLLDPGNGQAGNGLLLFFRVDDFDACLARVRTLVSRLDDEPHLNPHTGTLEFALRDPDGYCVMVSALAAA</sequence>
<dbReference type="InterPro" id="IPR037523">
    <property type="entry name" value="VOC_core"/>
</dbReference>
<comment type="caution">
    <text evidence="2">The sequence shown here is derived from an EMBL/GenBank/DDBJ whole genome shotgun (WGS) entry which is preliminary data.</text>
</comment>
<dbReference type="Gene3D" id="3.10.180.10">
    <property type="entry name" value="2,3-Dihydroxybiphenyl 1,2-Dioxygenase, domain 1"/>
    <property type="match status" value="1"/>
</dbReference>
<gene>
    <name evidence="2" type="ORF">HHL14_00670</name>
</gene>
<dbReference type="Proteomes" id="UP000583127">
    <property type="component" value="Unassembled WGS sequence"/>
</dbReference>
<dbReference type="PROSITE" id="PS51819">
    <property type="entry name" value="VOC"/>
    <property type="match status" value="1"/>
</dbReference>
<protein>
    <submittedName>
        <fullName evidence="2">Glyoxalase</fullName>
    </submittedName>
</protein>
<dbReference type="EMBL" id="JABBFZ010000001">
    <property type="protein sequence ID" value="NML29359.1"/>
    <property type="molecule type" value="Genomic_DNA"/>
</dbReference>
<dbReference type="AlphaFoldDB" id="A0A7X9X131"/>
<proteinExistence type="predicted"/>
<reference evidence="2 3" key="1">
    <citation type="submission" date="2020-04" db="EMBL/GenBank/DDBJ databases">
        <title>Paraburkholderia sp. G-4-1-8 isolated from soil.</title>
        <authorList>
            <person name="Dahal R.H."/>
        </authorList>
    </citation>
    <scope>NUCLEOTIDE SEQUENCE [LARGE SCALE GENOMIC DNA]</scope>
    <source>
        <strain evidence="2 3">G-4-1-8</strain>
    </source>
</reference>
<dbReference type="RefSeq" id="WP_169495672.1">
    <property type="nucleotide sequence ID" value="NZ_JABBFZ010000001.1"/>
</dbReference>
<keyword evidence="3" id="KW-1185">Reference proteome</keyword>
<dbReference type="Pfam" id="PF00903">
    <property type="entry name" value="Glyoxalase"/>
    <property type="match status" value="1"/>
</dbReference>
<evidence type="ECO:0000313" key="2">
    <source>
        <dbReference type="EMBL" id="NML29359.1"/>
    </source>
</evidence>
<evidence type="ECO:0000259" key="1">
    <source>
        <dbReference type="PROSITE" id="PS51819"/>
    </source>
</evidence>
<dbReference type="InterPro" id="IPR029068">
    <property type="entry name" value="Glyas_Bleomycin-R_OHBP_Dase"/>
</dbReference>
<name>A0A7X9X131_9BURK</name>
<organism evidence="2 3">
    <name type="scientific">Paraburkholderia antibiotica</name>
    <dbReference type="NCBI Taxonomy" id="2728839"/>
    <lineage>
        <taxon>Bacteria</taxon>
        <taxon>Pseudomonadati</taxon>
        <taxon>Pseudomonadota</taxon>
        <taxon>Betaproteobacteria</taxon>
        <taxon>Burkholderiales</taxon>
        <taxon>Burkholderiaceae</taxon>
        <taxon>Paraburkholderia</taxon>
    </lineage>
</organism>
<dbReference type="SUPFAM" id="SSF54593">
    <property type="entry name" value="Glyoxalase/Bleomycin resistance protein/Dihydroxybiphenyl dioxygenase"/>
    <property type="match status" value="1"/>
</dbReference>